<proteinExistence type="predicted"/>
<sequence length="384" mass="42810">MDDSKYVVCNSIRLSSMPYNIVRPSVLKSLLIDIVRIQVESGPGPVHLTNISVSSPDDAKEMQDPVPLEAQAPSQRVSDEKKEKFTALPTKRTLRSTTNSQSDFRPSTSKSTVLPSLPTTSPKSRKRKNAVDILDPNPYASSSAIQHKKIKRSPSDKAHQLVSSKDDHSTSIALLNHLSQLSLYHKALLLKKNQKRELLELDIQLSESSVSDWLPKTRLENVLQWKLLRGKFRPTLPALVKSNSDESVAKVVNEALKKLKGCNNVDEALVSGAIETMCQLKGIGPATASAFLSFEEPTLVPFMSDEAAEYLKSSLGPVKYTLPFFKKFMKAMDTKVGELDQMDIGSHQWDVRRAERTFWTLSVLKTCLKPSEWEALVDSCQFVT</sequence>
<dbReference type="EMBL" id="MU167289">
    <property type="protein sequence ID" value="KAG0144757.1"/>
    <property type="molecule type" value="Genomic_DNA"/>
</dbReference>
<feature type="compositionally biased region" description="Basic and acidic residues" evidence="1">
    <location>
        <begin position="153"/>
        <end position="164"/>
    </location>
</feature>
<evidence type="ECO:0000313" key="2">
    <source>
        <dbReference type="EMBL" id="KAG0144757.1"/>
    </source>
</evidence>
<dbReference type="PANTHER" id="PTHR21521">
    <property type="entry name" value="AMUN, ISOFORM A"/>
    <property type="match status" value="1"/>
</dbReference>
<name>A0A9P6TA29_9BASI</name>
<dbReference type="OrthoDB" id="8249012at2759"/>
<dbReference type="PANTHER" id="PTHR21521:SF0">
    <property type="entry name" value="AMUN, ISOFORM A"/>
    <property type="match status" value="1"/>
</dbReference>
<keyword evidence="3" id="KW-1185">Reference proteome</keyword>
<protein>
    <submittedName>
        <fullName evidence="2">Uncharacterized protein</fullName>
    </submittedName>
</protein>
<feature type="region of interest" description="Disordered" evidence="1">
    <location>
        <begin position="91"/>
        <end position="164"/>
    </location>
</feature>
<dbReference type="Proteomes" id="UP000886653">
    <property type="component" value="Unassembled WGS sequence"/>
</dbReference>
<gene>
    <name evidence="2" type="ORF">CROQUDRAFT_108296</name>
</gene>
<feature type="compositionally biased region" description="Polar residues" evidence="1">
    <location>
        <begin position="95"/>
        <end position="122"/>
    </location>
</feature>
<organism evidence="2 3">
    <name type="scientific">Cronartium quercuum f. sp. fusiforme G11</name>
    <dbReference type="NCBI Taxonomy" id="708437"/>
    <lineage>
        <taxon>Eukaryota</taxon>
        <taxon>Fungi</taxon>
        <taxon>Dikarya</taxon>
        <taxon>Basidiomycota</taxon>
        <taxon>Pucciniomycotina</taxon>
        <taxon>Pucciniomycetes</taxon>
        <taxon>Pucciniales</taxon>
        <taxon>Coleosporiaceae</taxon>
        <taxon>Cronartium</taxon>
    </lineage>
</organism>
<reference evidence="2" key="1">
    <citation type="submission" date="2013-11" db="EMBL/GenBank/DDBJ databases">
        <title>Genome sequence of the fusiform rust pathogen reveals effectors for host alternation and coevolution with pine.</title>
        <authorList>
            <consortium name="DOE Joint Genome Institute"/>
            <person name="Smith K."/>
            <person name="Pendleton A."/>
            <person name="Kubisiak T."/>
            <person name="Anderson C."/>
            <person name="Salamov A."/>
            <person name="Aerts A."/>
            <person name="Riley R."/>
            <person name="Clum A."/>
            <person name="Lindquist E."/>
            <person name="Ence D."/>
            <person name="Campbell M."/>
            <person name="Kronenberg Z."/>
            <person name="Feau N."/>
            <person name="Dhillon B."/>
            <person name="Hamelin R."/>
            <person name="Burleigh J."/>
            <person name="Smith J."/>
            <person name="Yandell M."/>
            <person name="Nelson C."/>
            <person name="Grigoriev I."/>
            <person name="Davis J."/>
        </authorList>
    </citation>
    <scope>NUCLEOTIDE SEQUENCE</scope>
    <source>
        <strain evidence="2">G11</strain>
    </source>
</reference>
<evidence type="ECO:0000256" key="1">
    <source>
        <dbReference type="SAM" id="MobiDB-lite"/>
    </source>
</evidence>
<accession>A0A9P6TA29</accession>
<dbReference type="AlphaFoldDB" id="A0A9P6TA29"/>
<evidence type="ECO:0000313" key="3">
    <source>
        <dbReference type="Proteomes" id="UP000886653"/>
    </source>
</evidence>
<comment type="caution">
    <text evidence="2">The sequence shown here is derived from an EMBL/GenBank/DDBJ whole genome shotgun (WGS) entry which is preliminary data.</text>
</comment>